<dbReference type="InterPro" id="IPR006142">
    <property type="entry name" value="INTEIN"/>
</dbReference>
<dbReference type="AlphaFoldDB" id="A0A2R7Y6L2"/>
<evidence type="ECO:0000313" key="2">
    <source>
        <dbReference type="EMBL" id="PUA33174.1"/>
    </source>
</evidence>
<dbReference type="InterPro" id="IPR004042">
    <property type="entry name" value="Intein_endonuc_central"/>
</dbReference>
<protein>
    <recommendedName>
        <fullName evidence="1">DOD-type homing endonuclease domain-containing protein</fullName>
    </recommendedName>
</protein>
<sequence>MMCEAYLAGLIAADGHINPKDYSITIYTGDLGRAQTIKNMLEKLTCNKVSIRNHNGAYEVTVTDKKLTLKFSTKYMIPIGRKSEQIILPTTNINKRELLEFIAGYFDGDGSIYRRIHRARDGRIRVYYEVKVKSKSLYFLNQLRNLLASYNIVSRVKVYKNMIPYLVVSRKGDVIRFFRIFKPRFKNL</sequence>
<dbReference type="InterPro" id="IPR004860">
    <property type="entry name" value="LAGLIDADG_dom"/>
</dbReference>
<dbReference type="Proteomes" id="UP000244093">
    <property type="component" value="Unassembled WGS sequence"/>
</dbReference>
<accession>A0A2R7Y6L2</accession>
<dbReference type="GO" id="GO:0004519">
    <property type="term" value="F:endonuclease activity"/>
    <property type="evidence" value="ECO:0007669"/>
    <property type="project" value="InterPro"/>
</dbReference>
<dbReference type="PRINTS" id="PR00379">
    <property type="entry name" value="INTEIN"/>
</dbReference>
<organism evidence="2 3">
    <name type="scientific">Zestosphaera tikiterensis</name>
    <dbReference type="NCBI Taxonomy" id="1973259"/>
    <lineage>
        <taxon>Archaea</taxon>
        <taxon>Thermoproteota</taxon>
        <taxon>Thermoprotei</taxon>
        <taxon>Desulfurococcales</taxon>
        <taxon>Desulfurococcaceae</taxon>
        <taxon>Zestosphaera</taxon>
    </lineage>
</organism>
<evidence type="ECO:0000313" key="3">
    <source>
        <dbReference type="Proteomes" id="UP000244093"/>
    </source>
</evidence>
<dbReference type="GO" id="GO:0016539">
    <property type="term" value="P:intein-mediated protein splicing"/>
    <property type="evidence" value="ECO:0007669"/>
    <property type="project" value="InterPro"/>
</dbReference>
<feature type="domain" description="DOD-type homing endonuclease" evidence="1">
    <location>
        <begin position="7"/>
        <end position="152"/>
    </location>
</feature>
<dbReference type="SUPFAM" id="SSF55608">
    <property type="entry name" value="Homing endonucleases"/>
    <property type="match status" value="2"/>
</dbReference>
<dbReference type="PROSITE" id="PS50819">
    <property type="entry name" value="INTEIN_ENDONUCLEASE"/>
    <property type="match status" value="1"/>
</dbReference>
<evidence type="ECO:0000259" key="1">
    <source>
        <dbReference type="PROSITE" id="PS50819"/>
    </source>
</evidence>
<dbReference type="Gene3D" id="3.10.28.10">
    <property type="entry name" value="Homing endonucleases"/>
    <property type="match status" value="1"/>
</dbReference>
<dbReference type="InterPro" id="IPR027434">
    <property type="entry name" value="Homing_endonucl"/>
</dbReference>
<comment type="caution">
    <text evidence="2">The sequence shown here is derived from an EMBL/GenBank/DDBJ whole genome shotgun (WGS) entry which is preliminary data.</text>
</comment>
<name>A0A2R7Y6L2_9CREN</name>
<reference evidence="2 3" key="1">
    <citation type="journal article" date="2018" name="Syst. Appl. Microbiol.">
        <title>A new symbiotic nanoarchaeote (Candidatus Nanoclepta minutus) and its host (Zestosphaera tikiterensis gen. nov., sp. nov.) from a New Zealand hot spring.</title>
        <authorList>
            <person name="St John E."/>
            <person name="Liu Y."/>
            <person name="Podar M."/>
            <person name="Stott M.B."/>
            <person name="Meneghin J."/>
            <person name="Chen Z."/>
            <person name="Lagutin K."/>
            <person name="Mitchell K."/>
            <person name="Reysenbach A.L."/>
        </authorList>
    </citation>
    <scope>NUCLEOTIDE SEQUENCE [LARGE SCALE GENOMIC DNA]</scope>
    <source>
        <strain evidence="2">NZ3</strain>
    </source>
</reference>
<dbReference type="Pfam" id="PF14528">
    <property type="entry name" value="LAGLIDADG_3"/>
    <property type="match status" value="2"/>
</dbReference>
<dbReference type="EMBL" id="NBVN01000002">
    <property type="protein sequence ID" value="PUA33174.1"/>
    <property type="molecule type" value="Genomic_DNA"/>
</dbReference>
<proteinExistence type="predicted"/>
<gene>
    <name evidence="2" type="ORF">B7O98_01690</name>
</gene>